<dbReference type="GO" id="GO:0005886">
    <property type="term" value="C:plasma membrane"/>
    <property type="evidence" value="ECO:0007669"/>
    <property type="project" value="UniProtKB-SubCell"/>
</dbReference>
<gene>
    <name evidence="8" type="ordered locus">CHU_1407</name>
</gene>
<keyword evidence="5 7" id="KW-1133">Transmembrane helix</keyword>
<sequence>MSIDWSFALVVFTGLFAIINPIGNAPIFISFVDHLDKHQQKAIALKSVTVGFIILAIFVVFGYALFNVFNISIQAFRITGGLLVLKVGFDMINSKPKDAATLVKNSEATDTGFAISPLATPILVGPGTLSTAVSFVGVGNKIENSIIIICSSAIILTITYFVFISSTTLIAKIGKEALNVVTKIMGLLIASIGIQMIITSIEELIHNYKL</sequence>
<accession>A0A6N4SQX1</accession>
<dbReference type="AlphaFoldDB" id="A0A6N4SQX1"/>
<dbReference type="InterPro" id="IPR002771">
    <property type="entry name" value="Multi_antbiot-R_MarC"/>
</dbReference>
<dbReference type="Proteomes" id="UP000001822">
    <property type="component" value="Chromosome"/>
</dbReference>
<evidence type="ECO:0000313" key="8">
    <source>
        <dbReference type="EMBL" id="ABG58678.1"/>
    </source>
</evidence>
<feature type="transmembrane region" description="Helical" evidence="7">
    <location>
        <begin position="146"/>
        <end position="164"/>
    </location>
</feature>
<dbReference type="Pfam" id="PF01914">
    <property type="entry name" value="MarC"/>
    <property type="match status" value="1"/>
</dbReference>
<feature type="transmembrane region" description="Helical" evidence="7">
    <location>
        <begin position="43"/>
        <end position="65"/>
    </location>
</feature>
<evidence type="ECO:0000256" key="5">
    <source>
        <dbReference type="ARBA" id="ARBA00022989"/>
    </source>
</evidence>
<comment type="subcellular location">
    <subcellularLocation>
        <location evidence="7">Cell inner membrane</location>
        <topology evidence="7">Multi-pass membrane protein</topology>
    </subcellularLocation>
    <subcellularLocation>
        <location evidence="1">Cell membrane</location>
        <topology evidence="1">Multi-pass membrane protein</topology>
    </subcellularLocation>
</comment>
<dbReference type="PANTHER" id="PTHR33508:SF1">
    <property type="entry name" value="UPF0056 MEMBRANE PROTEIN YHCE"/>
    <property type="match status" value="1"/>
</dbReference>
<evidence type="ECO:0000256" key="3">
    <source>
        <dbReference type="ARBA" id="ARBA00022475"/>
    </source>
</evidence>
<evidence type="ECO:0000256" key="2">
    <source>
        <dbReference type="ARBA" id="ARBA00009784"/>
    </source>
</evidence>
<feature type="transmembrane region" description="Helical" evidence="7">
    <location>
        <begin position="184"/>
        <end position="205"/>
    </location>
</feature>
<evidence type="ECO:0000256" key="7">
    <source>
        <dbReference type="RuleBase" id="RU362048"/>
    </source>
</evidence>
<evidence type="ECO:0000256" key="4">
    <source>
        <dbReference type="ARBA" id="ARBA00022692"/>
    </source>
</evidence>
<protein>
    <recommendedName>
        <fullName evidence="7">UPF0056 inner membrane protein</fullName>
    </recommendedName>
</protein>
<dbReference type="OrthoDB" id="21094at2"/>
<evidence type="ECO:0000256" key="1">
    <source>
        <dbReference type="ARBA" id="ARBA00004651"/>
    </source>
</evidence>
<dbReference type="PANTHER" id="PTHR33508">
    <property type="entry name" value="UPF0056 MEMBRANE PROTEIN YHCE"/>
    <property type="match status" value="1"/>
</dbReference>
<comment type="similarity">
    <text evidence="2 7">Belongs to the UPF0056 (MarC) family.</text>
</comment>
<proteinExistence type="inferred from homology"/>
<keyword evidence="3" id="KW-1003">Cell membrane</keyword>
<evidence type="ECO:0000313" key="9">
    <source>
        <dbReference type="Proteomes" id="UP000001822"/>
    </source>
</evidence>
<name>A0A6N4SQX1_CYTH3</name>
<dbReference type="KEGG" id="chu:CHU_1407"/>
<evidence type="ECO:0000256" key="6">
    <source>
        <dbReference type="ARBA" id="ARBA00023136"/>
    </source>
</evidence>
<keyword evidence="4 7" id="KW-0812">Transmembrane</keyword>
<feature type="transmembrane region" description="Helical" evidence="7">
    <location>
        <begin position="6"/>
        <end position="31"/>
    </location>
</feature>
<dbReference type="RefSeq" id="WP_011584793.1">
    <property type="nucleotide sequence ID" value="NC_008255.1"/>
</dbReference>
<reference evidence="8 9" key="1">
    <citation type="journal article" date="2007" name="Appl. Environ. Microbiol.">
        <title>Genome sequence of the cellulolytic gliding bacterium Cytophaga hutchinsonii.</title>
        <authorList>
            <person name="Xie G."/>
            <person name="Bruce D.C."/>
            <person name="Challacombe J.F."/>
            <person name="Chertkov O."/>
            <person name="Detter J.C."/>
            <person name="Gilna P."/>
            <person name="Han C.S."/>
            <person name="Lucas S."/>
            <person name="Misra M."/>
            <person name="Myers G.L."/>
            <person name="Richardson P."/>
            <person name="Tapia R."/>
            <person name="Thayer N."/>
            <person name="Thompson L.S."/>
            <person name="Brettin T.S."/>
            <person name="Henrissat B."/>
            <person name="Wilson D.B."/>
            <person name="McBride M.J."/>
        </authorList>
    </citation>
    <scope>NUCLEOTIDE SEQUENCE [LARGE SCALE GENOMIC DNA]</scope>
    <source>
        <strain evidence="9">ATCC 33406 / DSM 1761 / CIP 103989 / NBRC 15051 / NCIMB 9469 / D465</strain>
    </source>
</reference>
<dbReference type="EMBL" id="CP000383">
    <property type="protein sequence ID" value="ABG58678.1"/>
    <property type="molecule type" value="Genomic_DNA"/>
</dbReference>
<comment type="caution">
    <text evidence="7">Lacks conserved residue(s) required for the propagation of feature annotation.</text>
</comment>
<keyword evidence="6 7" id="KW-0472">Membrane</keyword>
<keyword evidence="9" id="KW-1185">Reference proteome</keyword>
<organism evidence="8 9">
    <name type="scientific">Cytophaga hutchinsonii (strain ATCC 33406 / DSM 1761 / CIP 103989 / NBRC 15051 / NCIMB 9469 / D465)</name>
    <dbReference type="NCBI Taxonomy" id="269798"/>
    <lineage>
        <taxon>Bacteria</taxon>
        <taxon>Pseudomonadati</taxon>
        <taxon>Bacteroidota</taxon>
        <taxon>Cytophagia</taxon>
        <taxon>Cytophagales</taxon>
        <taxon>Cytophagaceae</taxon>
        <taxon>Cytophaga</taxon>
    </lineage>
</organism>
<dbReference type="NCBIfam" id="TIGR00427">
    <property type="entry name" value="NAAT family transporter"/>
    <property type="match status" value="1"/>
</dbReference>